<keyword evidence="2" id="KW-1185">Reference proteome</keyword>
<organism evidence="1 2">
    <name type="scientific">Erwinia phage vB_EamM_Alexandra</name>
    <dbReference type="NCBI Taxonomy" id="2201424"/>
    <lineage>
        <taxon>Viruses</taxon>
        <taxon>Duplodnaviria</taxon>
        <taxon>Heunggongvirae</taxon>
        <taxon>Uroviricota</taxon>
        <taxon>Caudoviricetes</taxon>
        <taxon>Alexandravirus</taxon>
        <taxon>Alexandravirus alexandra</taxon>
    </lineage>
</organism>
<sequence length="74" mass="8392">MTKRKTKTMIPLKPTKKTSLNVCREDLRVLMNLTDSNPVYAAKFLSNKTDDEARTLLAALNNDEVTSLYDLMVT</sequence>
<dbReference type="Proteomes" id="UP000251795">
    <property type="component" value="Segment"/>
</dbReference>
<protein>
    <submittedName>
        <fullName evidence="1">Uncharacterized protein</fullName>
    </submittedName>
</protein>
<evidence type="ECO:0000313" key="1">
    <source>
        <dbReference type="EMBL" id="AWY08291.1"/>
    </source>
</evidence>
<evidence type="ECO:0000313" key="2">
    <source>
        <dbReference type="Proteomes" id="UP000251795"/>
    </source>
</evidence>
<accession>A0A2Z4QES0</accession>
<proteinExistence type="predicted"/>
<name>A0A2Z4QES0_9CAUD</name>
<reference evidence="1 2" key="1">
    <citation type="submission" date="2018-04" db="EMBL/GenBank/DDBJ databases">
        <authorList>
            <person name="Go L.Y."/>
            <person name="Mitchell J.A."/>
        </authorList>
    </citation>
    <scope>NUCLEOTIDE SEQUENCE [LARGE SCALE GENOMIC DNA]</scope>
</reference>
<gene>
    <name evidence="1" type="ORF">Alexandra_9</name>
</gene>
<dbReference type="EMBL" id="MH248138">
    <property type="protein sequence ID" value="AWY08291.1"/>
    <property type="molecule type" value="Genomic_DNA"/>
</dbReference>